<gene>
    <name evidence="7" type="ORF">SLS60_000452</name>
</gene>
<dbReference type="PANTHER" id="PTHR47966:SF75">
    <property type="entry name" value="ENDOPEPTIDASE (CTSD), PUTATIVE (AFU_ORTHOLOGUE AFUA_4G07040)-RELATED"/>
    <property type="match status" value="1"/>
</dbReference>
<dbReference type="InterPro" id="IPR033121">
    <property type="entry name" value="PEPTIDASE_A1"/>
</dbReference>
<keyword evidence="2 3" id="KW-0064">Aspartyl protease</keyword>
<evidence type="ECO:0000256" key="1">
    <source>
        <dbReference type="ARBA" id="ARBA00007447"/>
    </source>
</evidence>
<comment type="similarity">
    <text evidence="1 3">Belongs to the peptidase A1 family.</text>
</comment>
<dbReference type="Pfam" id="PF00026">
    <property type="entry name" value="Asp"/>
    <property type="match status" value="2"/>
</dbReference>
<dbReference type="InterPro" id="IPR001969">
    <property type="entry name" value="Aspartic_peptidase_AS"/>
</dbReference>
<dbReference type="PANTHER" id="PTHR47966">
    <property type="entry name" value="BETA-SITE APP-CLEAVING ENZYME, ISOFORM A-RELATED"/>
    <property type="match status" value="1"/>
</dbReference>
<evidence type="ECO:0000256" key="3">
    <source>
        <dbReference type="RuleBase" id="RU000454"/>
    </source>
</evidence>
<evidence type="ECO:0000256" key="4">
    <source>
        <dbReference type="SAM" id="MobiDB-lite"/>
    </source>
</evidence>
<proteinExistence type="inferred from homology"/>
<dbReference type="Gene3D" id="2.40.70.10">
    <property type="entry name" value="Acid Proteases"/>
    <property type="match status" value="2"/>
</dbReference>
<feature type="compositionally biased region" description="Low complexity" evidence="4">
    <location>
        <begin position="422"/>
        <end position="515"/>
    </location>
</feature>
<evidence type="ECO:0000313" key="7">
    <source>
        <dbReference type="EMBL" id="KAL1612228.1"/>
    </source>
</evidence>
<dbReference type="PROSITE" id="PS51767">
    <property type="entry name" value="PEPTIDASE_A1"/>
    <property type="match status" value="1"/>
</dbReference>
<reference evidence="7 8" key="1">
    <citation type="submission" date="2024-02" db="EMBL/GenBank/DDBJ databases">
        <title>De novo assembly and annotation of 12 fungi associated with fruit tree decline syndrome in Ontario, Canada.</title>
        <authorList>
            <person name="Sulman M."/>
            <person name="Ellouze W."/>
            <person name="Ilyukhin E."/>
        </authorList>
    </citation>
    <scope>NUCLEOTIDE SEQUENCE [LARGE SCALE GENOMIC DNA]</scope>
    <source>
        <strain evidence="7 8">M42-189</strain>
    </source>
</reference>
<protein>
    <recommendedName>
        <fullName evidence="6">Peptidase A1 domain-containing protein</fullName>
    </recommendedName>
</protein>
<dbReference type="PRINTS" id="PR00792">
    <property type="entry name" value="PEPSIN"/>
</dbReference>
<keyword evidence="5" id="KW-0732">Signal</keyword>
<feature type="chain" id="PRO_5045554931" description="Peptidase A1 domain-containing protein" evidence="5">
    <location>
        <begin position="21"/>
        <end position="535"/>
    </location>
</feature>
<feature type="domain" description="Peptidase A1" evidence="6">
    <location>
        <begin position="87"/>
        <end position="412"/>
    </location>
</feature>
<dbReference type="InterPro" id="IPR001461">
    <property type="entry name" value="Aspartic_peptidase_A1"/>
</dbReference>
<comment type="caution">
    <text evidence="7">The sequence shown here is derived from an EMBL/GenBank/DDBJ whole genome shotgun (WGS) entry which is preliminary data.</text>
</comment>
<dbReference type="InterPro" id="IPR034164">
    <property type="entry name" value="Pepsin-like_dom"/>
</dbReference>
<dbReference type="InterPro" id="IPR021109">
    <property type="entry name" value="Peptidase_aspartic_dom_sf"/>
</dbReference>
<sequence length="535" mass="56019">MLIPWTTWTAACAILPVVTAFYPYDPASGTGKPTRRDTPKVRDAPRRALTLPLRRVRRDNTYDILNSNDPKQKNSVAVDQDGSDLSYMAAVTFGSSKEEYHLLLDSAASNTWVMGQDCKAEACGKHNTFGEGDSDTLKVCIPSWPSREKTYAYTVQTNSKTFSITYGTGSVSGTTAEDTIQIGGISTQLTFGLATNVSSEFNAYPMDGILGLGRGQASSLETPQLVETLASSDLISAKIYGIHLSRAADGTKDGELNLGQVNKDLFDGDLNWLDSVDNDDGFWEVAVTDAGAGGTMTGLEGKSAIVDTGTSYCFMPEDDAVALHKLIDGYKQSGETFSVPCSTTKELEIKLGDKTYSISTKDWIGGTTDGGLCRSNIFGRQTFGDNQWLLGDVFLKNVYTAFDLDNNKIGFGTKSGEDEGQSSSSASSSTSASATASSSGESTSPTPMSTSSTTSSENTSTAVDSPSPSGSSSSSPTSAAPLLPPGASATATSSSPDAASESASSSQGQTGGSSSVFPASVFTSCIAFSLIPLFI</sequence>
<evidence type="ECO:0000313" key="8">
    <source>
        <dbReference type="Proteomes" id="UP001521785"/>
    </source>
</evidence>
<keyword evidence="3" id="KW-0645">Protease</keyword>
<feature type="signal peptide" evidence="5">
    <location>
        <begin position="1"/>
        <end position="20"/>
    </location>
</feature>
<evidence type="ECO:0000256" key="5">
    <source>
        <dbReference type="SAM" id="SignalP"/>
    </source>
</evidence>
<keyword evidence="3" id="KW-0378">Hydrolase</keyword>
<dbReference type="SUPFAM" id="SSF50630">
    <property type="entry name" value="Acid proteases"/>
    <property type="match status" value="1"/>
</dbReference>
<keyword evidence="8" id="KW-1185">Reference proteome</keyword>
<dbReference type="CDD" id="cd05471">
    <property type="entry name" value="pepsin_like"/>
    <property type="match status" value="1"/>
</dbReference>
<dbReference type="PROSITE" id="PS00141">
    <property type="entry name" value="ASP_PROTEASE"/>
    <property type="match status" value="1"/>
</dbReference>
<organism evidence="7 8">
    <name type="scientific">Paraconiothyrium brasiliense</name>
    <dbReference type="NCBI Taxonomy" id="300254"/>
    <lineage>
        <taxon>Eukaryota</taxon>
        <taxon>Fungi</taxon>
        <taxon>Dikarya</taxon>
        <taxon>Ascomycota</taxon>
        <taxon>Pezizomycotina</taxon>
        <taxon>Dothideomycetes</taxon>
        <taxon>Pleosporomycetidae</taxon>
        <taxon>Pleosporales</taxon>
        <taxon>Massarineae</taxon>
        <taxon>Didymosphaeriaceae</taxon>
        <taxon>Paraconiothyrium</taxon>
    </lineage>
</organism>
<evidence type="ECO:0000256" key="2">
    <source>
        <dbReference type="ARBA" id="ARBA00022750"/>
    </source>
</evidence>
<dbReference type="EMBL" id="JAKJXO020000001">
    <property type="protein sequence ID" value="KAL1612228.1"/>
    <property type="molecule type" value="Genomic_DNA"/>
</dbReference>
<feature type="region of interest" description="Disordered" evidence="4">
    <location>
        <begin position="413"/>
        <end position="517"/>
    </location>
</feature>
<dbReference type="Proteomes" id="UP001521785">
    <property type="component" value="Unassembled WGS sequence"/>
</dbReference>
<name>A0ABR3S6V1_9PLEO</name>
<evidence type="ECO:0000259" key="6">
    <source>
        <dbReference type="PROSITE" id="PS51767"/>
    </source>
</evidence>
<accession>A0ABR3S6V1</accession>